<dbReference type="Gene3D" id="1.10.510.10">
    <property type="entry name" value="Transferase(Phosphotransferase) domain 1"/>
    <property type="match status" value="1"/>
</dbReference>
<comment type="caution">
    <text evidence="8">The sequence shown here is derived from an EMBL/GenBank/DDBJ whole genome shotgun (WGS) entry which is preliminary data.</text>
</comment>
<evidence type="ECO:0000313" key="8">
    <source>
        <dbReference type="EMBL" id="MBB3209396.1"/>
    </source>
</evidence>
<name>A0A7W5E389_9BACT</name>
<accession>A0A7W5E389</accession>
<evidence type="ECO:0000256" key="6">
    <source>
        <dbReference type="SAM" id="MobiDB-lite"/>
    </source>
</evidence>
<protein>
    <recommendedName>
        <fullName evidence="1">non-specific serine/threonine protein kinase</fullName>
        <ecNumber evidence="1">2.7.11.1</ecNumber>
    </recommendedName>
</protein>
<dbReference type="Proteomes" id="UP000536179">
    <property type="component" value="Unassembled WGS sequence"/>
</dbReference>
<evidence type="ECO:0000256" key="2">
    <source>
        <dbReference type="ARBA" id="ARBA00022679"/>
    </source>
</evidence>
<evidence type="ECO:0000256" key="3">
    <source>
        <dbReference type="ARBA" id="ARBA00022741"/>
    </source>
</evidence>
<organism evidence="8 9">
    <name type="scientific">Aporhodopirellula rubra</name>
    <dbReference type="NCBI Taxonomy" id="980271"/>
    <lineage>
        <taxon>Bacteria</taxon>
        <taxon>Pseudomonadati</taxon>
        <taxon>Planctomycetota</taxon>
        <taxon>Planctomycetia</taxon>
        <taxon>Pirellulales</taxon>
        <taxon>Pirellulaceae</taxon>
        <taxon>Aporhodopirellula</taxon>
    </lineage>
</organism>
<dbReference type="InterPro" id="IPR008271">
    <property type="entry name" value="Ser/Thr_kinase_AS"/>
</dbReference>
<evidence type="ECO:0000256" key="1">
    <source>
        <dbReference type="ARBA" id="ARBA00012513"/>
    </source>
</evidence>
<dbReference type="GO" id="GO:0005524">
    <property type="term" value="F:ATP binding"/>
    <property type="evidence" value="ECO:0007669"/>
    <property type="project" value="UniProtKB-KW"/>
</dbReference>
<keyword evidence="4 8" id="KW-0418">Kinase</keyword>
<evidence type="ECO:0000256" key="4">
    <source>
        <dbReference type="ARBA" id="ARBA00022777"/>
    </source>
</evidence>
<feature type="region of interest" description="Disordered" evidence="6">
    <location>
        <begin position="126"/>
        <end position="206"/>
    </location>
</feature>
<evidence type="ECO:0000256" key="5">
    <source>
        <dbReference type="ARBA" id="ARBA00022840"/>
    </source>
</evidence>
<dbReference type="SUPFAM" id="SSF56112">
    <property type="entry name" value="Protein kinase-like (PK-like)"/>
    <property type="match status" value="1"/>
</dbReference>
<dbReference type="InterPro" id="IPR011009">
    <property type="entry name" value="Kinase-like_dom_sf"/>
</dbReference>
<dbReference type="PROSITE" id="PS00108">
    <property type="entry name" value="PROTEIN_KINASE_ST"/>
    <property type="match status" value="1"/>
</dbReference>
<feature type="region of interest" description="Disordered" evidence="6">
    <location>
        <begin position="453"/>
        <end position="558"/>
    </location>
</feature>
<keyword evidence="3" id="KW-0547">Nucleotide-binding</keyword>
<dbReference type="Pfam" id="PF00069">
    <property type="entry name" value="Pkinase"/>
    <property type="match status" value="1"/>
</dbReference>
<evidence type="ECO:0000313" key="9">
    <source>
        <dbReference type="Proteomes" id="UP000536179"/>
    </source>
</evidence>
<dbReference type="PANTHER" id="PTHR43671">
    <property type="entry name" value="SERINE/THREONINE-PROTEIN KINASE NEK"/>
    <property type="match status" value="1"/>
</dbReference>
<keyword evidence="8" id="KW-0723">Serine/threonine-protein kinase</keyword>
<dbReference type="PANTHER" id="PTHR43671:SF13">
    <property type="entry name" value="SERINE_THREONINE-PROTEIN KINASE NEK2"/>
    <property type="match status" value="1"/>
</dbReference>
<dbReference type="RefSeq" id="WP_184308000.1">
    <property type="nucleotide sequence ID" value="NZ_JACHXU010000023.1"/>
</dbReference>
<reference evidence="8 9" key="1">
    <citation type="submission" date="2020-08" db="EMBL/GenBank/DDBJ databases">
        <title>Genomic Encyclopedia of Type Strains, Phase III (KMG-III): the genomes of soil and plant-associated and newly described type strains.</title>
        <authorList>
            <person name="Whitman W."/>
        </authorList>
    </citation>
    <scope>NUCLEOTIDE SEQUENCE [LARGE SCALE GENOMIC DNA]</scope>
    <source>
        <strain evidence="8 9">CECT 8075</strain>
    </source>
</reference>
<feature type="compositionally biased region" description="Polar residues" evidence="6">
    <location>
        <begin position="460"/>
        <end position="469"/>
    </location>
</feature>
<dbReference type="PROSITE" id="PS50011">
    <property type="entry name" value="PROTEIN_KINASE_DOM"/>
    <property type="match status" value="1"/>
</dbReference>
<feature type="compositionally biased region" description="Polar residues" evidence="6">
    <location>
        <begin position="511"/>
        <end position="529"/>
    </location>
</feature>
<dbReference type="EC" id="2.7.11.1" evidence="1"/>
<feature type="domain" description="Protein kinase" evidence="7">
    <location>
        <begin position="15"/>
        <end position="408"/>
    </location>
</feature>
<sequence length="1507" mass="166660">MTSLIQRGLEIVPGYTLVRRLGSGMAGEVWVARASGGVYVAVKVVRDMSMIGSKRELGALRIVREVKHTNLCPLIGVWFFDADGELLSNSATDDILGRESSLIDTECLSGDRNSDEMRETHAMGLADSNVDLNPRDPSAPSDSHLQETGEYKGDAADDSGFLSALSRKSTPRPNRGSDLTRPRSDSSTLPTPGDRRNEDDPDSSLGDAKQMVIAMGLGEKTLHDRLVEMRAPGNAPENENDPLHLPGGVPAPELIRYITGAASAIDELNIHHNIYHCDIKPQNILIVGGNAQVCDFGLARRVHENRRTQLAIGTPAYGAPEMLFDQTYTKTIDQYSLAITYYEMRTGNLPFETSRRSSFLRAKANGELRLDELPVREREVIERATRLDPSERYETCSQFAEKLNEAIFSTGVSGAGGRRTKALIATAICLLTLIGGGVAYYVSTLPKTVVAENDAKSDESIQSSSTDPLENNREAEQSSAFDSDIRPDDALAIDSVPQDPADLSPNALEPPNTTEPDSTPPLSMGQESPANAPEKHTDVAPAIPDPTSGEMPVVSTGPDPIEMDPSTDAPPVITTLPANVDPPTEPKRTPETIDEYLAAAVDQLDRWSTQDPAIIKRTDLEAFADQIESFAPTLDADGNWVDPQIASITKSPFEERHVPSVIAIADRFRDETLADETLADKANKVNRISTEDANVLAGRVALASLRSLVRSLLAPSSSVSPDAKDDVRKTLRGEQAQRIAAFRDLFGDDDRFPSSEHQADASYTLAKFIVDAKKSLSFDDDEIEIAKERRSDLNRANALNLNPVRLSRLAEAQMGDLVALRVARDDAGGGDDSSAQRNEVIDAVAVDITRDLDKPAAHADQKTGWDRVSGELNLNAHAAAGLAMWDANRVSDAMKHWIAIQNDALLDLHVRDDWRTDVANRCLDWLAENTDADDNDIETVRFSKSTRHGTGVLELVSRFAGKSADLRKKIQPEQFLLAAAKGDYRTAMEAWDAMNLSMDDPRTTPQIGYALWELCSRRLKDNISDTERAAITNDLVFATVAQLDNATAGERLGSDIRLSETLANRINQTLDSVHKMTTHPIDAMPQISQRLDRPELFVLCKRYLDTIANSTAPSDHGRFLDRLEKVQFAAATAAMIEKDVPARDEFLLIASEAFIQTRYEEIDDLPAVEMIERLFAYEKAGDNASRSAPTIYRQFLVARAADQRGYLSRDDEDVLKYYVQARGAYTQLIENPNVPPDLRGSVYRCRASLLSRLAVQETLPRKRELLELAAKDASAAVSLPPRWHFDNDDRLTTAAEVNISTVRLVTDLELSEKQKLLDDADRYIAEAIAVRKQLGYPTFMHETHRLNGYLFDLLMSPKGRRHSNREQKAMTLMSQLGTVPIPSAQEFEVEKTLAAPSYRTKVHWHCMCAMVHRLAEHPEMAMSHIRYALQIAEEHLPETDDRRHRAVLIYVQFKGPELLEGVSKNGRADQQLVGELSDKLNTIVDPNSYFRIEKQGYVRDLEKMAKP</sequence>
<evidence type="ECO:0000259" key="7">
    <source>
        <dbReference type="PROSITE" id="PS50011"/>
    </source>
</evidence>
<keyword evidence="5" id="KW-0067">ATP-binding</keyword>
<keyword evidence="2" id="KW-0808">Transferase</keyword>
<dbReference type="InterPro" id="IPR050660">
    <property type="entry name" value="NEK_Ser/Thr_kinase"/>
</dbReference>
<dbReference type="InterPro" id="IPR000719">
    <property type="entry name" value="Prot_kinase_dom"/>
</dbReference>
<keyword evidence="9" id="KW-1185">Reference proteome</keyword>
<dbReference type="EMBL" id="JACHXU010000023">
    <property type="protein sequence ID" value="MBB3209396.1"/>
    <property type="molecule type" value="Genomic_DNA"/>
</dbReference>
<dbReference type="SMART" id="SM00220">
    <property type="entry name" value="S_TKc"/>
    <property type="match status" value="1"/>
</dbReference>
<dbReference type="Gene3D" id="3.30.200.20">
    <property type="entry name" value="Phosphorylase Kinase, domain 1"/>
    <property type="match status" value="1"/>
</dbReference>
<feature type="compositionally biased region" description="Basic and acidic residues" evidence="6">
    <location>
        <begin position="144"/>
        <end position="155"/>
    </location>
</feature>
<gene>
    <name evidence="8" type="ORF">FHS27_005236</name>
</gene>
<dbReference type="GO" id="GO:0004674">
    <property type="term" value="F:protein serine/threonine kinase activity"/>
    <property type="evidence" value="ECO:0007669"/>
    <property type="project" value="UniProtKB-KW"/>
</dbReference>
<proteinExistence type="predicted"/>